<gene>
    <name evidence="2" type="ORF">BDW02DRAFT_241611</name>
</gene>
<keyword evidence="3" id="KW-1185">Reference proteome</keyword>
<feature type="compositionally biased region" description="Basic and acidic residues" evidence="1">
    <location>
        <begin position="80"/>
        <end position="94"/>
    </location>
</feature>
<feature type="compositionally biased region" description="Polar residues" evidence="1">
    <location>
        <begin position="61"/>
        <end position="71"/>
    </location>
</feature>
<accession>A0A6A5KKG7</accession>
<proteinExistence type="predicted"/>
<feature type="region of interest" description="Disordered" evidence="1">
    <location>
        <begin position="1"/>
        <end position="26"/>
    </location>
</feature>
<reference evidence="2" key="1">
    <citation type="submission" date="2020-01" db="EMBL/GenBank/DDBJ databases">
        <authorList>
            <consortium name="DOE Joint Genome Institute"/>
            <person name="Haridas S."/>
            <person name="Albert R."/>
            <person name="Binder M."/>
            <person name="Bloem J."/>
            <person name="Labutti K."/>
            <person name="Salamov A."/>
            <person name="Andreopoulos B."/>
            <person name="Baker S.E."/>
            <person name="Barry K."/>
            <person name="Bills G."/>
            <person name="Bluhm B.H."/>
            <person name="Cannon C."/>
            <person name="Castanera R."/>
            <person name="Culley D.E."/>
            <person name="Daum C."/>
            <person name="Ezra D."/>
            <person name="Gonzalez J.B."/>
            <person name="Henrissat B."/>
            <person name="Kuo A."/>
            <person name="Liang C."/>
            <person name="Lipzen A."/>
            <person name="Lutzoni F."/>
            <person name="Magnuson J."/>
            <person name="Mondo S."/>
            <person name="Nolan M."/>
            <person name="Ohm R."/>
            <person name="Pangilinan J."/>
            <person name="Park H.-J."/>
            <person name="Ramirez L."/>
            <person name="Alfaro M."/>
            <person name="Sun H."/>
            <person name="Tritt A."/>
            <person name="Yoshinaga Y."/>
            <person name="Zwiers L.-H."/>
            <person name="Turgeon B.G."/>
            <person name="Goodwin S.B."/>
            <person name="Spatafora J.W."/>
            <person name="Crous P.W."/>
            <person name="Grigoriev I.V."/>
        </authorList>
    </citation>
    <scope>NUCLEOTIDE SEQUENCE</scope>
    <source>
        <strain evidence="2">P77</strain>
    </source>
</reference>
<name>A0A6A5KKG7_9PLEO</name>
<sequence length="204" mass="22308">MQPRVKSRGGQQQRKKGSAGEGEGMPQLVLQAEGRMRGVTGTPRAMWRQGWGIARWGRNGQGSEMTGSPSGLSHLPAWPGRREGSNDGAREGTKDRRKVHRADLCSCRYTMLVLLLVLLPRFSSLRRPSDAGRRVVPTANASAGPIAVMLWAGNALLRGLYKAPALSELCDVCCYISHALPTTVRCTLQSPRRSPLHHPSRVLH</sequence>
<organism evidence="2 3">
    <name type="scientific">Decorospora gaudefroyi</name>
    <dbReference type="NCBI Taxonomy" id="184978"/>
    <lineage>
        <taxon>Eukaryota</taxon>
        <taxon>Fungi</taxon>
        <taxon>Dikarya</taxon>
        <taxon>Ascomycota</taxon>
        <taxon>Pezizomycotina</taxon>
        <taxon>Dothideomycetes</taxon>
        <taxon>Pleosporomycetidae</taxon>
        <taxon>Pleosporales</taxon>
        <taxon>Pleosporineae</taxon>
        <taxon>Pleosporaceae</taxon>
        <taxon>Decorospora</taxon>
    </lineage>
</organism>
<dbReference type="Proteomes" id="UP000800040">
    <property type="component" value="Unassembled WGS sequence"/>
</dbReference>
<feature type="region of interest" description="Disordered" evidence="1">
    <location>
        <begin position="58"/>
        <end position="97"/>
    </location>
</feature>
<dbReference type="EMBL" id="ML975274">
    <property type="protein sequence ID" value="KAF1836377.1"/>
    <property type="molecule type" value="Genomic_DNA"/>
</dbReference>
<evidence type="ECO:0000313" key="2">
    <source>
        <dbReference type="EMBL" id="KAF1836377.1"/>
    </source>
</evidence>
<dbReference type="AlphaFoldDB" id="A0A6A5KKG7"/>
<evidence type="ECO:0000256" key="1">
    <source>
        <dbReference type="SAM" id="MobiDB-lite"/>
    </source>
</evidence>
<protein>
    <submittedName>
        <fullName evidence="2">Uncharacterized protein</fullName>
    </submittedName>
</protein>
<evidence type="ECO:0000313" key="3">
    <source>
        <dbReference type="Proteomes" id="UP000800040"/>
    </source>
</evidence>